<evidence type="ECO:0000313" key="1">
    <source>
        <dbReference type="EMBL" id="KAF4349220.1"/>
    </source>
</evidence>
<comment type="caution">
    <text evidence="1">The sequence shown here is derived from an EMBL/GenBank/DDBJ whole genome shotgun (WGS) entry which is preliminary data.</text>
</comment>
<organism evidence="1 2">
    <name type="scientific">Cannabis sativa</name>
    <name type="common">Hemp</name>
    <name type="synonym">Marijuana</name>
    <dbReference type="NCBI Taxonomy" id="3483"/>
    <lineage>
        <taxon>Eukaryota</taxon>
        <taxon>Viridiplantae</taxon>
        <taxon>Streptophyta</taxon>
        <taxon>Embryophyta</taxon>
        <taxon>Tracheophyta</taxon>
        <taxon>Spermatophyta</taxon>
        <taxon>Magnoliopsida</taxon>
        <taxon>eudicotyledons</taxon>
        <taxon>Gunneridae</taxon>
        <taxon>Pentapetalae</taxon>
        <taxon>rosids</taxon>
        <taxon>fabids</taxon>
        <taxon>Rosales</taxon>
        <taxon>Cannabaceae</taxon>
        <taxon>Cannabis</taxon>
    </lineage>
</organism>
<accession>A0A7J6DTV5</accession>
<dbReference type="EMBL" id="JAATIP010000402">
    <property type="protein sequence ID" value="KAF4349220.1"/>
    <property type="molecule type" value="Genomic_DNA"/>
</dbReference>
<dbReference type="PANTHER" id="PTHR33320:SF34">
    <property type="entry name" value="ZINC-RIBBON 15 DOMAIN-CONTAINING PROTEIN"/>
    <property type="match status" value="1"/>
</dbReference>
<reference evidence="1 2" key="1">
    <citation type="journal article" date="2020" name="bioRxiv">
        <title>Sequence and annotation of 42 cannabis genomes reveals extensive copy number variation in cannabinoid synthesis and pathogen resistance genes.</title>
        <authorList>
            <person name="Mckernan K.J."/>
            <person name="Helbert Y."/>
            <person name="Kane L.T."/>
            <person name="Ebling H."/>
            <person name="Zhang L."/>
            <person name="Liu B."/>
            <person name="Eaton Z."/>
            <person name="Mclaughlin S."/>
            <person name="Kingan S."/>
            <person name="Baybayan P."/>
            <person name="Concepcion G."/>
            <person name="Jordan M."/>
            <person name="Riva A."/>
            <person name="Barbazuk W."/>
            <person name="Harkins T."/>
        </authorList>
    </citation>
    <scope>NUCLEOTIDE SEQUENCE [LARGE SCALE GENOMIC DNA]</scope>
    <source>
        <strain evidence="2">cv. Jamaican Lion 4</strain>
        <tissue evidence="1">Leaf</tissue>
    </source>
</reference>
<name>A0A7J6DTV5_CANSA</name>
<sequence length="116" mass="13304">MFHVFVYRERLVLFSSKIFLVEEEEEGGGIFQFPESAMEKERKIKKMGVLKVFNLRENVLGKKGVGVACPYCGGPVLAWNFDTHLLLCCIPIYHKLKTKFYCTICSTRLVFSSSNL</sequence>
<dbReference type="Proteomes" id="UP000525078">
    <property type="component" value="Unassembled WGS sequence"/>
</dbReference>
<proteinExistence type="predicted"/>
<dbReference type="AlphaFoldDB" id="A0A7J6DTV5"/>
<dbReference type="PANTHER" id="PTHR33320">
    <property type="entry name" value="METHIONYL-TRNA SYNTHETASE"/>
    <property type="match status" value="1"/>
</dbReference>
<gene>
    <name evidence="1" type="ORF">F8388_021788</name>
</gene>
<protein>
    <submittedName>
        <fullName evidence="1">Uncharacterized protein</fullName>
    </submittedName>
</protein>
<evidence type="ECO:0000313" key="2">
    <source>
        <dbReference type="Proteomes" id="UP000525078"/>
    </source>
</evidence>